<dbReference type="Proteomes" id="UP000033881">
    <property type="component" value="Unassembled WGS sequence"/>
</dbReference>
<evidence type="ECO:0000313" key="2">
    <source>
        <dbReference type="EMBL" id="KKQ99007.1"/>
    </source>
</evidence>
<feature type="compositionally biased region" description="Basic and acidic residues" evidence="1">
    <location>
        <begin position="33"/>
        <end position="48"/>
    </location>
</feature>
<evidence type="ECO:0000256" key="1">
    <source>
        <dbReference type="SAM" id="MobiDB-lite"/>
    </source>
</evidence>
<evidence type="ECO:0000313" key="3">
    <source>
        <dbReference type="Proteomes" id="UP000033881"/>
    </source>
</evidence>
<dbReference type="EMBL" id="LBWB01000029">
    <property type="protein sequence ID" value="KKQ99007.1"/>
    <property type="molecule type" value="Genomic_DNA"/>
</dbReference>
<comment type="caution">
    <text evidence="2">The sequence shown here is derived from an EMBL/GenBank/DDBJ whole genome shotgun (WGS) entry which is preliminary data.</text>
</comment>
<sequence>MNLKEKVRFLFPPKPEEDLKDLVDLYPPTSNDMETKDTGEYTKEVQGK</sequence>
<organism evidence="2 3">
    <name type="scientific">Candidatus Woesebacteria bacterium GW2011_GWB1_39_12</name>
    <dbReference type="NCBI Taxonomy" id="1618574"/>
    <lineage>
        <taxon>Bacteria</taxon>
        <taxon>Candidatus Woeseibacteriota</taxon>
    </lineage>
</organism>
<dbReference type="STRING" id="1618574.UT24_C0029G0019"/>
<dbReference type="AlphaFoldDB" id="A0A0G0M6Y5"/>
<name>A0A0G0M6Y5_9BACT</name>
<protein>
    <submittedName>
        <fullName evidence="2">Uncharacterized protein</fullName>
    </submittedName>
</protein>
<feature type="region of interest" description="Disordered" evidence="1">
    <location>
        <begin position="20"/>
        <end position="48"/>
    </location>
</feature>
<reference evidence="2 3" key="1">
    <citation type="journal article" date="2015" name="Nature">
        <title>rRNA introns, odd ribosomes, and small enigmatic genomes across a large radiation of phyla.</title>
        <authorList>
            <person name="Brown C.T."/>
            <person name="Hug L.A."/>
            <person name="Thomas B.C."/>
            <person name="Sharon I."/>
            <person name="Castelle C.J."/>
            <person name="Singh A."/>
            <person name="Wilkins M.J."/>
            <person name="Williams K.H."/>
            <person name="Banfield J.F."/>
        </authorList>
    </citation>
    <scope>NUCLEOTIDE SEQUENCE [LARGE SCALE GENOMIC DNA]</scope>
</reference>
<gene>
    <name evidence="2" type="ORF">UT24_C0029G0019</name>
</gene>
<accession>A0A0G0M6Y5</accession>
<proteinExistence type="predicted"/>